<evidence type="ECO:0000256" key="6">
    <source>
        <dbReference type="HAMAP-Rule" id="MF_01007"/>
    </source>
</evidence>
<keyword evidence="2 6" id="KW-0698">rRNA processing</keyword>
<name>A0A7W6D0M5_9HYPH</name>
<comment type="caution">
    <text evidence="8">The sequence shown here is derived from an EMBL/GenBank/DDBJ whole genome shotgun (WGS) entry which is preliminary data.</text>
</comment>
<evidence type="ECO:0000256" key="3">
    <source>
        <dbReference type="ARBA" id="ARBA00022603"/>
    </source>
</evidence>
<dbReference type="HAMAP" id="MF_01007">
    <property type="entry name" value="16SrRNA_methyltr_H"/>
    <property type="match status" value="1"/>
</dbReference>
<evidence type="ECO:0000256" key="5">
    <source>
        <dbReference type="ARBA" id="ARBA00022691"/>
    </source>
</evidence>
<dbReference type="Proteomes" id="UP000528964">
    <property type="component" value="Unassembled WGS sequence"/>
</dbReference>
<evidence type="ECO:0000313" key="9">
    <source>
        <dbReference type="Proteomes" id="UP000528964"/>
    </source>
</evidence>
<reference evidence="8 9" key="1">
    <citation type="submission" date="2020-08" db="EMBL/GenBank/DDBJ databases">
        <title>Genomic Encyclopedia of Type Strains, Phase IV (KMG-IV): sequencing the most valuable type-strain genomes for metagenomic binning, comparative biology and taxonomic classification.</title>
        <authorList>
            <person name="Goeker M."/>
        </authorList>
    </citation>
    <scope>NUCLEOTIDE SEQUENCE [LARGE SCALE GENOMIC DNA]</scope>
    <source>
        <strain evidence="8 9">DSM 25481</strain>
    </source>
</reference>
<dbReference type="NCBIfam" id="TIGR00006">
    <property type="entry name" value="16S rRNA (cytosine(1402)-N(4))-methyltransferase RsmH"/>
    <property type="match status" value="1"/>
</dbReference>
<sequence>MSSPRDARPSDEGASARHEPVMLAEVLAALAPRDGEVILDGTFGAGGYSRAILEAADCRVVALDRDPNAVAGGFELVSRFGGRLTVVEERFANLSTAIDDLGIPALDGVVLDVGVSSMQLDEARRGFSFRLEGPLDMRMGGDGPSAADLVESLEEKELAALIRTLGEERRASAISRAICAERAKAPITDTLRLAGIVERVVGRAGDGIHPATRTFQALRIAVNDELRQLVGALFAAERRLRPGGRLVVVSFHSLEDRIVKLFLNDRTRTASGGSRHLPEAPVPPATFEALSHGAEKPTDEETARNPRARSARLRSAVRTSAPPRGGDALAYGVPRLPIARLMGDAS</sequence>
<feature type="binding site" evidence="6">
    <location>
        <position position="112"/>
    </location>
    <ligand>
        <name>S-adenosyl-L-methionine</name>
        <dbReference type="ChEBI" id="CHEBI:59789"/>
    </ligand>
</feature>
<dbReference type="InterPro" id="IPR023397">
    <property type="entry name" value="SAM-dep_MeTrfase_MraW_recog"/>
</dbReference>
<evidence type="ECO:0000256" key="1">
    <source>
        <dbReference type="ARBA" id="ARBA00010396"/>
    </source>
</evidence>
<feature type="binding site" evidence="6">
    <location>
        <position position="64"/>
    </location>
    <ligand>
        <name>S-adenosyl-L-methionine</name>
        <dbReference type="ChEBI" id="CHEBI:59789"/>
    </ligand>
</feature>
<accession>A0A7W6D0M5</accession>
<organism evidence="8 9">
    <name type="scientific">Hansschlegelia beijingensis</name>
    <dbReference type="NCBI Taxonomy" id="1133344"/>
    <lineage>
        <taxon>Bacteria</taxon>
        <taxon>Pseudomonadati</taxon>
        <taxon>Pseudomonadota</taxon>
        <taxon>Alphaproteobacteria</taxon>
        <taxon>Hyphomicrobiales</taxon>
        <taxon>Methylopilaceae</taxon>
        <taxon>Hansschlegelia</taxon>
    </lineage>
</organism>
<keyword evidence="9" id="KW-1185">Reference proteome</keyword>
<protein>
    <recommendedName>
        <fullName evidence="6">Ribosomal RNA small subunit methyltransferase H</fullName>
        <ecNumber evidence="6">2.1.1.199</ecNumber>
    </recommendedName>
    <alternativeName>
        <fullName evidence="6">16S rRNA m(4)C1402 methyltransferase</fullName>
    </alternativeName>
    <alternativeName>
        <fullName evidence="6">rRNA (cytosine-N(4)-)-methyltransferase RsmH</fullName>
    </alternativeName>
</protein>
<keyword evidence="3 6" id="KW-0489">Methyltransferase</keyword>
<dbReference type="EC" id="2.1.1.199" evidence="6"/>
<comment type="similarity">
    <text evidence="1 6">Belongs to the methyltransferase superfamily. RsmH family.</text>
</comment>
<feature type="binding site" evidence="6">
    <location>
        <begin position="46"/>
        <end position="48"/>
    </location>
    <ligand>
        <name>S-adenosyl-L-methionine</name>
        <dbReference type="ChEBI" id="CHEBI:59789"/>
    </ligand>
</feature>
<evidence type="ECO:0000313" key="8">
    <source>
        <dbReference type="EMBL" id="MBB3974541.1"/>
    </source>
</evidence>
<comment type="function">
    <text evidence="6">Specifically methylates the N4 position of cytidine in position 1402 (C1402) of 16S rRNA.</text>
</comment>
<evidence type="ECO:0000256" key="2">
    <source>
        <dbReference type="ARBA" id="ARBA00022552"/>
    </source>
</evidence>
<keyword evidence="4 6" id="KW-0808">Transferase</keyword>
<dbReference type="SUPFAM" id="SSF53335">
    <property type="entry name" value="S-adenosyl-L-methionine-dependent methyltransferases"/>
    <property type="match status" value="1"/>
</dbReference>
<keyword evidence="5 6" id="KW-0949">S-adenosyl-L-methionine</keyword>
<proteinExistence type="inferred from homology"/>
<dbReference type="PANTHER" id="PTHR11265:SF0">
    <property type="entry name" value="12S RRNA N4-METHYLCYTIDINE METHYLTRANSFERASE"/>
    <property type="match status" value="1"/>
</dbReference>
<evidence type="ECO:0000256" key="7">
    <source>
        <dbReference type="SAM" id="MobiDB-lite"/>
    </source>
</evidence>
<gene>
    <name evidence="6" type="primary">rsmH</name>
    <name evidence="8" type="ORF">GGR24_003222</name>
</gene>
<dbReference type="Gene3D" id="1.10.150.170">
    <property type="entry name" value="Putative methyltransferase TM0872, insert domain"/>
    <property type="match status" value="1"/>
</dbReference>
<dbReference type="PIRSF" id="PIRSF004486">
    <property type="entry name" value="MraW"/>
    <property type="match status" value="1"/>
</dbReference>
<feature type="region of interest" description="Disordered" evidence="7">
    <location>
        <begin position="292"/>
        <end position="330"/>
    </location>
</feature>
<dbReference type="RefSeq" id="WP_183396382.1">
    <property type="nucleotide sequence ID" value="NZ_JACIDR010000006.1"/>
</dbReference>
<dbReference type="EMBL" id="JACIDR010000006">
    <property type="protein sequence ID" value="MBB3974541.1"/>
    <property type="molecule type" value="Genomic_DNA"/>
</dbReference>
<dbReference type="GO" id="GO:0005737">
    <property type="term" value="C:cytoplasm"/>
    <property type="evidence" value="ECO:0007669"/>
    <property type="project" value="UniProtKB-SubCell"/>
</dbReference>
<feature type="binding site" evidence="6">
    <location>
        <position position="119"/>
    </location>
    <ligand>
        <name>S-adenosyl-L-methionine</name>
        <dbReference type="ChEBI" id="CHEBI:59789"/>
    </ligand>
</feature>
<comment type="subcellular location">
    <subcellularLocation>
        <location evidence="6">Cytoplasm</location>
    </subcellularLocation>
</comment>
<evidence type="ECO:0000256" key="4">
    <source>
        <dbReference type="ARBA" id="ARBA00022679"/>
    </source>
</evidence>
<dbReference type="GO" id="GO:0071424">
    <property type="term" value="F:rRNA (cytosine-N4-)-methyltransferase activity"/>
    <property type="evidence" value="ECO:0007669"/>
    <property type="project" value="UniProtKB-UniRule"/>
</dbReference>
<dbReference type="InterPro" id="IPR029063">
    <property type="entry name" value="SAM-dependent_MTases_sf"/>
</dbReference>
<feature type="binding site" evidence="6">
    <location>
        <position position="91"/>
    </location>
    <ligand>
        <name>S-adenosyl-L-methionine</name>
        <dbReference type="ChEBI" id="CHEBI:59789"/>
    </ligand>
</feature>
<dbReference type="SUPFAM" id="SSF81799">
    <property type="entry name" value="Putative methyltransferase TM0872, insert domain"/>
    <property type="match status" value="1"/>
</dbReference>
<dbReference type="Pfam" id="PF01795">
    <property type="entry name" value="Methyltransf_5"/>
    <property type="match status" value="1"/>
</dbReference>
<feature type="compositionally biased region" description="Basic and acidic residues" evidence="7">
    <location>
        <begin position="293"/>
        <end position="304"/>
    </location>
</feature>
<dbReference type="Gene3D" id="3.40.50.150">
    <property type="entry name" value="Vaccinia Virus protein VP39"/>
    <property type="match status" value="1"/>
</dbReference>
<dbReference type="PANTHER" id="PTHR11265">
    <property type="entry name" value="S-ADENOSYL-METHYLTRANSFERASE MRAW"/>
    <property type="match status" value="1"/>
</dbReference>
<comment type="catalytic activity">
    <reaction evidence="6">
        <text>cytidine(1402) in 16S rRNA + S-adenosyl-L-methionine = N(4)-methylcytidine(1402) in 16S rRNA + S-adenosyl-L-homocysteine + H(+)</text>
        <dbReference type="Rhea" id="RHEA:42928"/>
        <dbReference type="Rhea" id="RHEA-COMP:10286"/>
        <dbReference type="Rhea" id="RHEA-COMP:10287"/>
        <dbReference type="ChEBI" id="CHEBI:15378"/>
        <dbReference type="ChEBI" id="CHEBI:57856"/>
        <dbReference type="ChEBI" id="CHEBI:59789"/>
        <dbReference type="ChEBI" id="CHEBI:74506"/>
        <dbReference type="ChEBI" id="CHEBI:82748"/>
        <dbReference type="EC" id="2.1.1.199"/>
    </reaction>
</comment>
<keyword evidence="6" id="KW-0963">Cytoplasm</keyword>
<dbReference type="InterPro" id="IPR002903">
    <property type="entry name" value="RsmH"/>
</dbReference>
<dbReference type="GO" id="GO:0070475">
    <property type="term" value="P:rRNA base methylation"/>
    <property type="evidence" value="ECO:0007669"/>
    <property type="project" value="UniProtKB-UniRule"/>
</dbReference>
<dbReference type="AlphaFoldDB" id="A0A7W6D0M5"/>